<dbReference type="SUPFAM" id="SSF56112">
    <property type="entry name" value="Protein kinase-like (PK-like)"/>
    <property type="match status" value="1"/>
</dbReference>
<evidence type="ECO:0000256" key="4">
    <source>
        <dbReference type="ARBA" id="ARBA00022553"/>
    </source>
</evidence>
<comment type="catalytic activity">
    <reaction evidence="19">
        <text>L-tyrosyl-[protein] + ATP = O-phospho-L-tyrosyl-[protein] + ADP + H(+)</text>
        <dbReference type="Rhea" id="RHEA:10596"/>
        <dbReference type="Rhea" id="RHEA-COMP:10136"/>
        <dbReference type="Rhea" id="RHEA-COMP:20101"/>
        <dbReference type="ChEBI" id="CHEBI:15378"/>
        <dbReference type="ChEBI" id="CHEBI:30616"/>
        <dbReference type="ChEBI" id="CHEBI:46858"/>
        <dbReference type="ChEBI" id="CHEBI:61978"/>
        <dbReference type="ChEBI" id="CHEBI:456216"/>
        <dbReference type="EC" id="2.7.10.1"/>
    </reaction>
</comment>
<evidence type="ECO:0000313" key="27">
    <source>
        <dbReference type="EMBL" id="KAI1891234.1"/>
    </source>
</evidence>
<dbReference type="FunFam" id="3.30.200.20:FF:000366">
    <property type="entry name" value="receptor-type tyrosine-protein kinase FLT3"/>
    <property type="match status" value="1"/>
</dbReference>
<dbReference type="PROSITE" id="PS50011">
    <property type="entry name" value="PROTEIN_KINASE_DOM"/>
    <property type="match status" value="1"/>
</dbReference>
<dbReference type="InterPro" id="IPR000719">
    <property type="entry name" value="Prot_kinase_dom"/>
</dbReference>
<evidence type="ECO:0000256" key="12">
    <source>
        <dbReference type="ARBA" id="ARBA00023136"/>
    </source>
</evidence>
<evidence type="ECO:0000256" key="6">
    <source>
        <dbReference type="ARBA" id="ARBA00022692"/>
    </source>
</evidence>
<keyword evidence="8 21" id="KW-0547">Nucleotide-binding</keyword>
<evidence type="ECO:0000256" key="21">
    <source>
        <dbReference type="PIRSR" id="PIRSR000615-2"/>
    </source>
</evidence>
<dbReference type="PANTHER" id="PTHR24416">
    <property type="entry name" value="TYROSINE-PROTEIN KINASE RECEPTOR"/>
    <property type="match status" value="1"/>
</dbReference>
<evidence type="ECO:0000256" key="9">
    <source>
        <dbReference type="ARBA" id="ARBA00022777"/>
    </source>
</evidence>
<feature type="binding site" evidence="22">
    <location>
        <position position="598"/>
    </location>
    <ligand>
        <name>Mg(2+)</name>
        <dbReference type="ChEBI" id="CHEBI:18420"/>
    </ligand>
</feature>
<dbReference type="InterPro" id="IPR013783">
    <property type="entry name" value="Ig-like_fold"/>
</dbReference>
<dbReference type="PANTHER" id="PTHR24416:SF356">
    <property type="entry name" value="RECEPTOR-TYPE TYROSINE-PROTEIN KINASE FLT3"/>
    <property type="match status" value="1"/>
</dbReference>
<dbReference type="Proteomes" id="UP000829720">
    <property type="component" value="Unassembled WGS sequence"/>
</dbReference>
<dbReference type="OrthoDB" id="3256376at2759"/>
<protein>
    <recommendedName>
        <fullName evidence="2">receptor protein-tyrosine kinase</fullName>
        <ecNumber evidence="2">2.7.10.1</ecNumber>
    </recommendedName>
</protein>
<dbReference type="InterPro" id="IPR020635">
    <property type="entry name" value="Tyr_kinase_cat_dom"/>
</dbReference>
<dbReference type="Gene3D" id="3.30.200.20">
    <property type="entry name" value="Phosphorylase Kinase, domain 1"/>
    <property type="match status" value="1"/>
</dbReference>
<feature type="binding site" evidence="22">
    <location>
        <position position="345"/>
    </location>
    <ligand>
        <name>Mg(2+)</name>
        <dbReference type="ChEBI" id="CHEBI:18420"/>
    </ligand>
</feature>
<evidence type="ECO:0000256" key="19">
    <source>
        <dbReference type="ARBA" id="ARBA00051243"/>
    </source>
</evidence>
<feature type="binding site" evidence="21">
    <location>
        <begin position="373"/>
        <end position="380"/>
    </location>
    <ligand>
        <name>ATP</name>
        <dbReference type="ChEBI" id="CHEBI:30616"/>
    </ligand>
</feature>
<dbReference type="SUPFAM" id="SSF48726">
    <property type="entry name" value="Immunoglobulin"/>
    <property type="match status" value="1"/>
</dbReference>
<accession>A0A8T3D6F0</accession>
<evidence type="ECO:0000256" key="11">
    <source>
        <dbReference type="ARBA" id="ARBA00022989"/>
    </source>
</evidence>
<keyword evidence="17" id="KW-0393">Immunoglobulin domain</keyword>
<dbReference type="AlphaFoldDB" id="A0A8T3D6F0"/>
<dbReference type="InterPro" id="IPR050122">
    <property type="entry name" value="RTK"/>
</dbReference>
<organism evidence="27 28">
    <name type="scientific">Albula goreensis</name>
    <dbReference type="NCBI Taxonomy" id="1534307"/>
    <lineage>
        <taxon>Eukaryota</taxon>
        <taxon>Metazoa</taxon>
        <taxon>Chordata</taxon>
        <taxon>Craniata</taxon>
        <taxon>Vertebrata</taxon>
        <taxon>Euteleostomi</taxon>
        <taxon>Actinopterygii</taxon>
        <taxon>Neopterygii</taxon>
        <taxon>Teleostei</taxon>
        <taxon>Albuliformes</taxon>
        <taxon>Albulidae</taxon>
        <taxon>Albula</taxon>
    </lineage>
</organism>
<comment type="caution">
    <text evidence="27">The sequence shown here is derived from an EMBL/GenBank/DDBJ whole genome shotgun (WGS) entry which is preliminary data.</text>
</comment>
<dbReference type="GO" id="GO:0046872">
    <property type="term" value="F:metal ion binding"/>
    <property type="evidence" value="ECO:0007669"/>
    <property type="project" value="UniProtKB-KW"/>
</dbReference>
<dbReference type="GO" id="GO:0005886">
    <property type="term" value="C:plasma membrane"/>
    <property type="evidence" value="ECO:0007669"/>
    <property type="project" value="TreeGrafter"/>
</dbReference>
<keyword evidence="4" id="KW-0597">Phosphoprotein</keyword>
<dbReference type="GO" id="GO:0004714">
    <property type="term" value="F:transmembrane receptor protein tyrosine kinase activity"/>
    <property type="evidence" value="ECO:0007669"/>
    <property type="project" value="UniProtKB-EC"/>
</dbReference>
<proteinExistence type="predicted"/>
<feature type="domain" description="Protein kinase" evidence="26">
    <location>
        <begin position="366"/>
        <end position="716"/>
    </location>
</feature>
<feature type="active site" description="Proton acceptor" evidence="20">
    <location>
        <position position="580"/>
    </location>
</feature>
<dbReference type="FunFam" id="1.10.510.10:FF:000426">
    <property type="entry name" value="Receptor-type tyrosine-protein kinase FLT3"/>
    <property type="match status" value="1"/>
</dbReference>
<dbReference type="InterPro" id="IPR017441">
    <property type="entry name" value="Protein_kinase_ATP_BS"/>
</dbReference>
<keyword evidence="16" id="KW-0325">Glycoprotein</keyword>
<dbReference type="InterPro" id="IPR001245">
    <property type="entry name" value="Ser-Thr/Tyr_kinase_cat_dom"/>
</dbReference>
<keyword evidence="11 25" id="KW-1133">Transmembrane helix</keyword>
<evidence type="ECO:0000256" key="22">
    <source>
        <dbReference type="PIRSR" id="PIRSR000615-3"/>
    </source>
</evidence>
<keyword evidence="5" id="KW-0808">Transferase</keyword>
<comment type="subcellular location">
    <subcellularLocation>
        <location evidence="1">Cell membrane</location>
    </subcellularLocation>
    <subcellularLocation>
        <location evidence="18">Endomembrane system</location>
        <topology evidence="18">Single-pass type I membrane protein</topology>
    </subcellularLocation>
</comment>
<keyword evidence="12 25" id="KW-0472">Membrane</keyword>
<dbReference type="GO" id="GO:0007169">
    <property type="term" value="P:cell surface receptor protein tyrosine kinase signaling pathway"/>
    <property type="evidence" value="ECO:0007669"/>
    <property type="project" value="InterPro"/>
</dbReference>
<evidence type="ECO:0000313" key="28">
    <source>
        <dbReference type="Proteomes" id="UP000829720"/>
    </source>
</evidence>
<keyword evidence="6 25" id="KW-0812">Transmembrane</keyword>
<dbReference type="PROSITE" id="PS00109">
    <property type="entry name" value="PROTEIN_KINASE_TYR"/>
    <property type="match status" value="1"/>
</dbReference>
<evidence type="ECO:0000256" key="17">
    <source>
        <dbReference type="ARBA" id="ARBA00023319"/>
    </source>
</evidence>
<sequence>MSIFACVSDLSYSHSANDVSKVTLTPGQPLLLRCVHSIGPLCWLPETAGAQVLQEDMVKEQVTYLFIESVHEEHAGRYTCTSTDNRTRSTDVQVLKGGFMNVEGLNEVNSVTVQHRSQFCFNAMISAYPKPHCYWLTPNGKKPCQESSTYSENRTVQLCDPVPGLYQFFAMNSKTCIIKNMSLCVIDTPRVSLSVKDDRFTCSTNSTPPFNITWHTCPPCPPMSAPCSCQDASSWNASVERPLQVWGTDGQCQRAGSSSLPLEHLEPLTRIKCCIRNAAGESCSPDIPLQKNESETRGTFSSTLLVLGLLMGVVMLCSMLTLSVRRKGPQYESQLRVLQLVDNDYVYIDFKDLQYDQSWEFPRENLELGRELGSGAFGMVVEATAYGISKPGVSLQVAVKMLKEKHQMVDKEALMSELKMLMQIGNHVNIVNLLGACTGSGPIYLIFQYCAKGDLLNYLKTNRERFHQSLTDVFTKNRFSCLYHNFPSQDSLRNGPASFQSPYIPMFPAATRATGEREELLGLRVGLDQSEGQSDGMYEESELSRDDELQVLTYDDLLSFSLQVAKGMEFLSSKNCIHRDLAARNVLVTHNNTVKIGDFGLARDIENDSNYVVRGNVRLPVKWMAPESLFQGVYTMQSDVWSYGILLWEIFSLGVTPYPGIKVDQHFYVLIENGFQMDQPYYASESVYQVMHLCWALQPSARPLFSKLVAFMEAELEHLEEKLYFNITGSTVYKNVPLTTVSQSQRERAAAQET</sequence>
<keyword evidence="7" id="KW-0732">Signal</keyword>
<dbReference type="InterPro" id="IPR011009">
    <property type="entry name" value="Kinase-like_dom_sf"/>
</dbReference>
<dbReference type="InterPro" id="IPR001824">
    <property type="entry name" value="Tyr_kinase_rcpt_3_CS"/>
</dbReference>
<evidence type="ECO:0000259" key="26">
    <source>
        <dbReference type="PROSITE" id="PS50011"/>
    </source>
</evidence>
<keyword evidence="3" id="KW-1003">Cell membrane</keyword>
<keyword evidence="15" id="KW-0675">Receptor</keyword>
<feature type="binding site" evidence="22">
    <location>
        <position position="585"/>
    </location>
    <ligand>
        <name>Mg(2+)</name>
        <dbReference type="ChEBI" id="CHEBI:18420"/>
    </ligand>
</feature>
<dbReference type="SMART" id="SM00409">
    <property type="entry name" value="IG"/>
    <property type="match status" value="1"/>
</dbReference>
<evidence type="ECO:0000256" key="23">
    <source>
        <dbReference type="PIRSR" id="PIRSR000615-4"/>
    </source>
</evidence>
<evidence type="ECO:0000256" key="14">
    <source>
        <dbReference type="ARBA" id="ARBA00023157"/>
    </source>
</evidence>
<keyword evidence="14" id="KW-1015">Disulfide bond</keyword>
<keyword evidence="22" id="KW-0479">Metal-binding</keyword>
<dbReference type="PROSITE" id="PS00107">
    <property type="entry name" value="PROTEIN_KINASE_ATP"/>
    <property type="match status" value="1"/>
</dbReference>
<dbReference type="PIRSF" id="PIRSF000615">
    <property type="entry name" value="TyrPK_CSF1-R"/>
    <property type="match status" value="1"/>
</dbReference>
<evidence type="ECO:0000256" key="15">
    <source>
        <dbReference type="ARBA" id="ARBA00023170"/>
    </source>
</evidence>
<dbReference type="InterPro" id="IPR003599">
    <property type="entry name" value="Ig_sub"/>
</dbReference>
<dbReference type="GO" id="GO:0005524">
    <property type="term" value="F:ATP binding"/>
    <property type="evidence" value="ECO:0007669"/>
    <property type="project" value="UniProtKB-UniRule"/>
</dbReference>
<keyword evidence="22" id="KW-0460">Magnesium</keyword>
<dbReference type="Gene3D" id="1.10.510.10">
    <property type="entry name" value="Transferase(Phosphotransferase) domain 1"/>
    <property type="match status" value="1"/>
</dbReference>
<keyword evidence="13" id="KW-0829">Tyrosine-protein kinase</keyword>
<dbReference type="EMBL" id="JAERUA010000013">
    <property type="protein sequence ID" value="KAI1891234.1"/>
    <property type="molecule type" value="Genomic_DNA"/>
</dbReference>
<dbReference type="GO" id="GO:0012505">
    <property type="term" value="C:endomembrane system"/>
    <property type="evidence" value="ECO:0007669"/>
    <property type="project" value="UniProtKB-SubCell"/>
</dbReference>
<keyword evidence="9" id="KW-0418">Kinase</keyword>
<dbReference type="InterPro" id="IPR008266">
    <property type="entry name" value="Tyr_kinase_AS"/>
</dbReference>
<feature type="site" description="Important for interaction with phosphotyrosine-binding proteins" evidence="23">
    <location>
        <position position="724"/>
    </location>
</feature>
<evidence type="ECO:0000256" key="20">
    <source>
        <dbReference type="PIRSR" id="PIRSR000615-1"/>
    </source>
</evidence>
<evidence type="ECO:0000256" key="1">
    <source>
        <dbReference type="ARBA" id="ARBA00004236"/>
    </source>
</evidence>
<dbReference type="SMART" id="SM00219">
    <property type="entry name" value="TyrKc"/>
    <property type="match status" value="1"/>
</dbReference>
<evidence type="ECO:0000256" key="3">
    <source>
        <dbReference type="ARBA" id="ARBA00022475"/>
    </source>
</evidence>
<dbReference type="PROSITE" id="PS00240">
    <property type="entry name" value="RECEPTOR_TYR_KIN_III"/>
    <property type="match status" value="1"/>
</dbReference>
<dbReference type="Gene3D" id="2.60.40.10">
    <property type="entry name" value="Immunoglobulins"/>
    <property type="match status" value="1"/>
</dbReference>
<dbReference type="GO" id="GO:0019221">
    <property type="term" value="P:cytokine-mediated signaling pathway"/>
    <property type="evidence" value="ECO:0007669"/>
    <property type="project" value="TreeGrafter"/>
</dbReference>
<evidence type="ECO:0000256" key="7">
    <source>
        <dbReference type="ARBA" id="ARBA00022729"/>
    </source>
</evidence>
<evidence type="ECO:0000256" key="24">
    <source>
        <dbReference type="PROSITE-ProRule" id="PRU10141"/>
    </source>
</evidence>
<dbReference type="EC" id="2.7.10.1" evidence="2"/>
<name>A0A8T3D6F0_9TELE</name>
<keyword evidence="10 21" id="KW-0067">ATP-binding</keyword>
<evidence type="ECO:0000256" key="10">
    <source>
        <dbReference type="ARBA" id="ARBA00022840"/>
    </source>
</evidence>
<dbReference type="GO" id="GO:0030183">
    <property type="term" value="P:B cell differentiation"/>
    <property type="evidence" value="ECO:0007669"/>
    <property type="project" value="TreeGrafter"/>
</dbReference>
<evidence type="ECO:0000256" key="16">
    <source>
        <dbReference type="ARBA" id="ARBA00023180"/>
    </source>
</evidence>
<dbReference type="GO" id="GO:0043235">
    <property type="term" value="C:receptor complex"/>
    <property type="evidence" value="ECO:0007669"/>
    <property type="project" value="TreeGrafter"/>
</dbReference>
<evidence type="ECO:0000256" key="25">
    <source>
        <dbReference type="SAM" id="Phobius"/>
    </source>
</evidence>
<evidence type="ECO:0000256" key="13">
    <source>
        <dbReference type="ARBA" id="ARBA00023137"/>
    </source>
</evidence>
<evidence type="ECO:0000256" key="18">
    <source>
        <dbReference type="ARBA" id="ARBA00046288"/>
    </source>
</evidence>
<evidence type="ECO:0000256" key="2">
    <source>
        <dbReference type="ARBA" id="ARBA00011902"/>
    </source>
</evidence>
<feature type="transmembrane region" description="Helical" evidence="25">
    <location>
        <begin position="304"/>
        <end position="324"/>
    </location>
</feature>
<gene>
    <name evidence="27" type="ORF">AGOR_G00141680</name>
</gene>
<dbReference type="InterPro" id="IPR036179">
    <property type="entry name" value="Ig-like_dom_sf"/>
</dbReference>
<reference evidence="27" key="1">
    <citation type="submission" date="2021-01" db="EMBL/GenBank/DDBJ databases">
        <authorList>
            <person name="Zahm M."/>
            <person name="Roques C."/>
            <person name="Cabau C."/>
            <person name="Klopp C."/>
            <person name="Donnadieu C."/>
            <person name="Jouanno E."/>
            <person name="Lampietro C."/>
            <person name="Louis A."/>
            <person name="Herpin A."/>
            <person name="Echchiki A."/>
            <person name="Berthelot C."/>
            <person name="Parey E."/>
            <person name="Roest-Crollius H."/>
            <person name="Braasch I."/>
            <person name="Postlethwait J."/>
            <person name="Bobe J."/>
            <person name="Montfort J."/>
            <person name="Bouchez O."/>
            <person name="Begum T."/>
            <person name="Mejri S."/>
            <person name="Adams A."/>
            <person name="Chen W.-J."/>
            <person name="Guiguen Y."/>
        </authorList>
    </citation>
    <scope>NUCLEOTIDE SEQUENCE</scope>
    <source>
        <tissue evidence="27">Blood</tissue>
    </source>
</reference>
<feature type="binding site" evidence="21 24">
    <location>
        <position position="400"/>
    </location>
    <ligand>
        <name>ATP</name>
        <dbReference type="ChEBI" id="CHEBI:30616"/>
    </ligand>
</feature>
<evidence type="ECO:0000256" key="5">
    <source>
        <dbReference type="ARBA" id="ARBA00022679"/>
    </source>
</evidence>
<keyword evidence="28" id="KW-1185">Reference proteome</keyword>
<evidence type="ECO:0000256" key="8">
    <source>
        <dbReference type="ARBA" id="ARBA00022741"/>
    </source>
</evidence>
<feature type="binding site" evidence="21">
    <location>
        <position position="584"/>
    </location>
    <ligand>
        <name>ATP</name>
        <dbReference type="ChEBI" id="CHEBI:30616"/>
    </ligand>
</feature>
<dbReference type="GO" id="GO:0019838">
    <property type="term" value="F:growth factor binding"/>
    <property type="evidence" value="ECO:0007669"/>
    <property type="project" value="TreeGrafter"/>
</dbReference>
<dbReference type="Pfam" id="PF07714">
    <property type="entry name" value="PK_Tyr_Ser-Thr"/>
    <property type="match status" value="1"/>
</dbReference>